<evidence type="ECO:0000256" key="13">
    <source>
        <dbReference type="ARBA" id="ARBA00071271"/>
    </source>
</evidence>
<evidence type="ECO:0000256" key="3">
    <source>
        <dbReference type="ARBA" id="ARBA00022670"/>
    </source>
</evidence>
<dbReference type="OrthoDB" id="9773892at2"/>
<evidence type="ECO:0000256" key="8">
    <source>
        <dbReference type="ARBA" id="ARBA00023285"/>
    </source>
</evidence>
<evidence type="ECO:0000256" key="7">
    <source>
        <dbReference type="ARBA" id="ARBA00023049"/>
    </source>
</evidence>
<evidence type="ECO:0000313" key="20">
    <source>
        <dbReference type="Proteomes" id="UP000187404"/>
    </source>
</evidence>
<dbReference type="GO" id="GO:0005829">
    <property type="term" value="C:cytosol"/>
    <property type="evidence" value="ECO:0007669"/>
    <property type="project" value="TreeGrafter"/>
</dbReference>
<evidence type="ECO:0000256" key="17">
    <source>
        <dbReference type="ARBA" id="ARBA00078074"/>
    </source>
</evidence>
<feature type="domain" description="Peptidase M20 dimerisation" evidence="18">
    <location>
        <begin position="215"/>
        <end position="293"/>
    </location>
</feature>
<dbReference type="RefSeq" id="WP_075714769.1">
    <property type="nucleotide sequence ID" value="NZ_MJIE01000001.1"/>
</dbReference>
<evidence type="ECO:0000259" key="18">
    <source>
        <dbReference type="Pfam" id="PF07687"/>
    </source>
</evidence>
<keyword evidence="5" id="KW-0378">Hydrolase</keyword>
<dbReference type="AlphaFoldDB" id="A0A1Q9JKZ4"/>
<dbReference type="GO" id="GO:0070573">
    <property type="term" value="F:metallodipeptidase activity"/>
    <property type="evidence" value="ECO:0007669"/>
    <property type="project" value="TreeGrafter"/>
</dbReference>
<evidence type="ECO:0000256" key="14">
    <source>
        <dbReference type="ARBA" id="ARBA00075285"/>
    </source>
</evidence>
<comment type="catalytic activity">
    <reaction evidence="9">
        <text>Hydrolysis of dipeptides, preferentially hydrophobic dipeptides including prolyl amino acids.</text>
        <dbReference type="EC" id="3.4.13.18"/>
    </reaction>
</comment>
<evidence type="ECO:0000256" key="6">
    <source>
        <dbReference type="ARBA" id="ARBA00022833"/>
    </source>
</evidence>
<evidence type="ECO:0000256" key="2">
    <source>
        <dbReference type="ARBA" id="ARBA00001947"/>
    </source>
</evidence>
<dbReference type="Pfam" id="PF07687">
    <property type="entry name" value="M20_dimer"/>
    <property type="match status" value="1"/>
</dbReference>
<dbReference type="PANTHER" id="PTHR43501">
    <property type="entry name" value="CYTOSOL NON-SPECIFIC DIPEPTIDASE"/>
    <property type="match status" value="1"/>
</dbReference>
<sequence length="482" mass="53432">MKRLFEYNEEQLPLAIFEDIAQIPRPSGGEEHIAAYLTERGRKRGLEAEMDPVSRNVIVRVPATKGYENSEPVILQAHTDMVCEKKPDSDHDFHADPLRLILEGDSLRADRTTLGADDGIGVALAFAAAESEEIQHPPLELLLTSEEETTFLGAGSVNADSLKGRRMINLDNASENQIILGSMGGTAVGLHLPVQKTKAVPEDGMAFEIVIAGMHGGHSGEDIHRGYGSANQLLIRLLRKLERQHQVSLAELQGGSFRLALPRDSRAVILTRDDVTETVNDMKADFLQEYQQTCPELSIQLNAAGARGLKYTSEDFRRILALLSVHPDGIMQMNGVFPGVVESCLNLGYIEEREHELYLETEVRGDYPSTIDDIVEKLACLAELTGASWETFDSYSPWSYDPESALREKAVAVYRELFGRDMTRVMMQGGLECGILKETIPDLDVISFGPDCRDFHSPGECLSVSSTKRTWTYLKELLKALK</sequence>
<organism evidence="19 20">
    <name type="scientific">Hornefia porci</name>
    <dbReference type="NCBI Taxonomy" id="2652292"/>
    <lineage>
        <taxon>Bacteria</taxon>
        <taxon>Bacillati</taxon>
        <taxon>Bacillota</taxon>
        <taxon>Clostridia</taxon>
        <taxon>Peptostreptococcales</taxon>
        <taxon>Anaerovoracaceae</taxon>
        <taxon>Hornefia</taxon>
    </lineage>
</organism>
<dbReference type="GO" id="GO:0046872">
    <property type="term" value="F:metal ion binding"/>
    <property type="evidence" value="ECO:0007669"/>
    <property type="project" value="UniProtKB-KW"/>
</dbReference>
<dbReference type="NCBIfam" id="TIGR01893">
    <property type="entry name" value="aa-his-dipept"/>
    <property type="match status" value="1"/>
</dbReference>
<evidence type="ECO:0000313" key="19">
    <source>
        <dbReference type="EMBL" id="OLR56831.1"/>
    </source>
</evidence>
<dbReference type="FunFam" id="3.40.630.10:FF:000015">
    <property type="entry name" value="Aminoacyl-histidine dipeptidase PepD"/>
    <property type="match status" value="1"/>
</dbReference>
<evidence type="ECO:0000256" key="15">
    <source>
        <dbReference type="ARBA" id="ARBA00076004"/>
    </source>
</evidence>
<comment type="caution">
    <text evidence="19">The sequence shown here is derived from an EMBL/GenBank/DDBJ whole genome shotgun (WGS) entry which is preliminary data.</text>
</comment>
<dbReference type="EC" id="3.4.13.18" evidence="10"/>
<dbReference type="InterPro" id="IPR001160">
    <property type="entry name" value="Peptidase_M20C"/>
</dbReference>
<dbReference type="FunFam" id="3.40.630.10:FF:000018">
    <property type="entry name" value="Aminoacyl-histidine dipeptidase PepD"/>
    <property type="match status" value="1"/>
</dbReference>
<keyword evidence="4" id="KW-0479">Metal-binding</keyword>
<proteinExistence type="inferred from homology"/>
<gene>
    <name evidence="19" type="ORF">BHK98_12605</name>
</gene>
<protein>
    <recommendedName>
        <fullName evidence="13">Cytosol non-specific dipeptidase</fullName>
        <ecNumber evidence="10">3.4.13.18</ecNumber>
    </recommendedName>
    <alternativeName>
        <fullName evidence="16">Aminoacyl-histidine dipeptidase</fullName>
    </alternativeName>
    <alternativeName>
        <fullName evidence="15">Beta-alanyl-histidine dipeptidase</fullName>
    </alternativeName>
    <alternativeName>
        <fullName evidence="14">Carnosinase</fullName>
    </alternativeName>
    <alternativeName>
        <fullName evidence="11">Peptidase D</fullName>
    </alternativeName>
    <alternativeName>
        <fullName evidence="17">Xaa-His dipeptidase</fullName>
    </alternativeName>
</protein>
<keyword evidence="3" id="KW-0645">Protease</keyword>
<evidence type="ECO:0000256" key="1">
    <source>
        <dbReference type="ARBA" id="ARBA00001941"/>
    </source>
</evidence>
<keyword evidence="20" id="KW-1185">Reference proteome</keyword>
<dbReference type="GO" id="GO:0006508">
    <property type="term" value="P:proteolysis"/>
    <property type="evidence" value="ECO:0007669"/>
    <property type="project" value="UniProtKB-KW"/>
</dbReference>
<dbReference type="STRING" id="1261640.BHK98_12605"/>
<dbReference type="Pfam" id="PF01546">
    <property type="entry name" value="Peptidase_M20"/>
    <property type="match status" value="1"/>
</dbReference>
<dbReference type="Gene3D" id="3.40.630.10">
    <property type="entry name" value="Zn peptidases"/>
    <property type="match status" value="2"/>
</dbReference>
<dbReference type="InterPro" id="IPR002933">
    <property type="entry name" value="Peptidase_M20"/>
</dbReference>
<reference evidence="19 20" key="1">
    <citation type="journal article" date="2016" name="Appl. Environ. Microbiol.">
        <title>Function and Phylogeny of Bacterial Butyryl Coenzyme A:Acetate Transferases and Their Diversity in the Proximal Colon of Swine.</title>
        <authorList>
            <person name="Trachsel J."/>
            <person name="Bayles D.O."/>
            <person name="Looft T."/>
            <person name="Levine U.Y."/>
            <person name="Allen H.K."/>
        </authorList>
    </citation>
    <scope>NUCLEOTIDE SEQUENCE [LARGE SCALE GENOMIC DNA]</scope>
    <source>
        <strain evidence="19 20">68-3-10</strain>
    </source>
</reference>
<comment type="cofactor">
    <cofactor evidence="1">
        <name>Co(2+)</name>
        <dbReference type="ChEBI" id="CHEBI:48828"/>
    </cofactor>
</comment>
<keyword evidence="8" id="KW-0170">Cobalt</keyword>
<dbReference type="PANTHER" id="PTHR43501:SF1">
    <property type="entry name" value="CYTOSOL NON-SPECIFIC DIPEPTIDASE"/>
    <property type="match status" value="1"/>
</dbReference>
<evidence type="ECO:0000256" key="5">
    <source>
        <dbReference type="ARBA" id="ARBA00022801"/>
    </source>
</evidence>
<accession>A0A1Q9JKZ4</accession>
<dbReference type="PIRSF" id="PIRSF016599">
    <property type="entry name" value="Xaa-His_dipept"/>
    <property type="match status" value="1"/>
</dbReference>
<dbReference type="SUPFAM" id="SSF53187">
    <property type="entry name" value="Zn-dependent exopeptidases"/>
    <property type="match status" value="1"/>
</dbReference>
<keyword evidence="6" id="KW-0862">Zinc</keyword>
<dbReference type="Proteomes" id="UP000187404">
    <property type="component" value="Unassembled WGS sequence"/>
</dbReference>
<evidence type="ECO:0000256" key="4">
    <source>
        <dbReference type="ARBA" id="ARBA00022723"/>
    </source>
</evidence>
<evidence type="ECO:0000256" key="11">
    <source>
        <dbReference type="ARBA" id="ARBA00044252"/>
    </source>
</evidence>
<dbReference type="InterPro" id="IPR011650">
    <property type="entry name" value="Peptidase_M20_dimer"/>
</dbReference>
<evidence type="ECO:0000256" key="16">
    <source>
        <dbReference type="ARBA" id="ARBA00077688"/>
    </source>
</evidence>
<keyword evidence="7" id="KW-0482">Metalloprotease</keyword>
<comment type="cofactor">
    <cofactor evidence="2">
        <name>Zn(2+)</name>
        <dbReference type="ChEBI" id="CHEBI:29105"/>
    </cofactor>
</comment>
<evidence type="ECO:0000256" key="9">
    <source>
        <dbReference type="ARBA" id="ARBA00036421"/>
    </source>
</evidence>
<dbReference type="PRINTS" id="PR00934">
    <property type="entry name" value="XHISDIPTASE"/>
</dbReference>
<comment type="similarity">
    <text evidence="12">Belongs to the peptidase M20C family.</text>
</comment>
<evidence type="ECO:0000256" key="12">
    <source>
        <dbReference type="ARBA" id="ARBA00061423"/>
    </source>
</evidence>
<dbReference type="EMBL" id="MJIE01000001">
    <property type="protein sequence ID" value="OLR56831.1"/>
    <property type="molecule type" value="Genomic_DNA"/>
</dbReference>
<name>A0A1Q9JKZ4_9FIRM</name>
<evidence type="ECO:0000256" key="10">
    <source>
        <dbReference type="ARBA" id="ARBA00038976"/>
    </source>
</evidence>